<dbReference type="RefSeq" id="WP_169586047.1">
    <property type="nucleotide sequence ID" value="NZ_JABBGK010000001.1"/>
</dbReference>
<dbReference type="AlphaFoldDB" id="A0A7Y0AS40"/>
<evidence type="ECO:0000313" key="3">
    <source>
        <dbReference type="Proteomes" id="UP000541470"/>
    </source>
</evidence>
<reference evidence="2 3" key="1">
    <citation type="submission" date="2020-04" db="EMBL/GenBank/DDBJ databases">
        <title>Rhizobium sp. S-51 isolated from soil.</title>
        <authorList>
            <person name="Dahal R.H."/>
        </authorList>
    </citation>
    <scope>NUCLEOTIDE SEQUENCE [LARGE SCALE GENOMIC DNA]</scope>
    <source>
        <strain evidence="2 3">S-51</strain>
    </source>
</reference>
<accession>A0A7Y0AS40</accession>
<dbReference type="Proteomes" id="UP000541470">
    <property type="component" value="Unassembled WGS sequence"/>
</dbReference>
<keyword evidence="3" id="KW-1185">Reference proteome</keyword>
<feature type="signal peptide" evidence="1">
    <location>
        <begin position="1"/>
        <end position="20"/>
    </location>
</feature>
<dbReference type="EMBL" id="JABBGK010000001">
    <property type="protein sequence ID" value="NML72504.1"/>
    <property type="molecule type" value="Genomic_DNA"/>
</dbReference>
<proteinExistence type="predicted"/>
<evidence type="ECO:0000313" key="2">
    <source>
        <dbReference type="EMBL" id="NML72504.1"/>
    </source>
</evidence>
<gene>
    <name evidence="2" type="ORF">HHL25_00050</name>
</gene>
<organism evidence="2 3">
    <name type="scientific">Rhizobium terricola</name>
    <dbReference type="NCBI Taxonomy" id="2728849"/>
    <lineage>
        <taxon>Bacteria</taxon>
        <taxon>Pseudomonadati</taxon>
        <taxon>Pseudomonadota</taxon>
        <taxon>Alphaproteobacteria</taxon>
        <taxon>Hyphomicrobiales</taxon>
        <taxon>Rhizobiaceae</taxon>
        <taxon>Rhizobium/Agrobacterium group</taxon>
        <taxon>Rhizobium</taxon>
    </lineage>
</organism>
<feature type="chain" id="PRO_5031112850" evidence="1">
    <location>
        <begin position="21"/>
        <end position="289"/>
    </location>
</feature>
<name>A0A7Y0AS40_9HYPH</name>
<comment type="caution">
    <text evidence="2">The sequence shown here is derived from an EMBL/GenBank/DDBJ whole genome shotgun (WGS) entry which is preliminary data.</text>
</comment>
<keyword evidence="1" id="KW-0732">Signal</keyword>
<sequence length="289" mass="30356">MRVAIVFASLFLTTTTVAWAEDPFEGSQRGMLSVTLELSGTNRVDLPNGVEWAAIEARRSMAVEFELVDVGNDGLPIVAAKRDGPVLSPEMDGLKGKIEACGDDQACLARTMMEFAAAGGGGANVFQQMTGQQPGRYRNFAGDRSGTCAKGTLVVKDVLTGVYIPPPEPARAYRFTRNGSRELPATDAAFTDAVCGIEMTLDTVANTISLRLPASLAVGVSLGAGAFTDERAVKLVEGDRFIAIHDQPAGGPGAWGGSAEIANAGSASHNSGQVVAPLKGRLEWHFSER</sequence>
<evidence type="ECO:0000256" key="1">
    <source>
        <dbReference type="SAM" id="SignalP"/>
    </source>
</evidence>
<protein>
    <submittedName>
        <fullName evidence="2">Uncharacterized protein</fullName>
    </submittedName>
</protein>